<evidence type="ECO:0000313" key="4">
    <source>
        <dbReference type="Proteomes" id="UP000198577"/>
    </source>
</evidence>
<feature type="domain" description="Gfo/Idh/MocA-like oxidoreductase N-terminal" evidence="1">
    <location>
        <begin position="6"/>
        <end position="120"/>
    </location>
</feature>
<dbReference type="InterPro" id="IPR052515">
    <property type="entry name" value="Gfo/Idh/MocA_Oxidoreductase"/>
</dbReference>
<dbReference type="InterPro" id="IPR036291">
    <property type="entry name" value="NAD(P)-bd_dom_sf"/>
</dbReference>
<dbReference type="RefSeq" id="WP_092282762.1">
    <property type="nucleotide sequence ID" value="NZ_FOXR01000040.1"/>
</dbReference>
<evidence type="ECO:0000259" key="2">
    <source>
        <dbReference type="Pfam" id="PF22725"/>
    </source>
</evidence>
<dbReference type="PANTHER" id="PTHR43249">
    <property type="entry name" value="UDP-N-ACETYL-2-AMINO-2-DEOXY-D-GLUCURONATE OXIDASE"/>
    <property type="match status" value="1"/>
</dbReference>
<reference evidence="3 4" key="1">
    <citation type="submission" date="2016-10" db="EMBL/GenBank/DDBJ databases">
        <authorList>
            <person name="de Groot N.N."/>
        </authorList>
    </citation>
    <scope>NUCLEOTIDE SEQUENCE [LARGE SCALE GENOMIC DNA]</scope>
    <source>
        <strain evidence="3 4">DSM 20678</strain>
    </source>
</reference>
<evidence type="ECO:0000313" key="3">
    <source>
        <dbReference type="EMBL" id="SFQ40897.1"/>
    </source>
</evidence>
<dbReference type="OrthoDB" id="9783105at2"/>
<dbReference type="PANTHER" id="PTHR43249:SF1">
    <property type="entry name" value="D-GLUCOSIDE 3-DEHYDROGENASE"/>
    <property type="match status" value="1"/>
</dbReference>
<dbReference type="GO" id="GO:0000166">
    <property type="term" value="F:nucleotide binding"/>
    <property type="evidence" value="ECO:0007669"/>
    <property type="project" value="InterPro"/>
</dbReference>
<dbReference type="Pfam" id="PF01408">
    <property type="entry name" value="GFO_IDH_MocA"/>
    <property type="match status" value="1"/>
</dbReference>
<dbReference type="Proteomes" id="UP000198577">
    <property type="component" value="Unassembled WGS sequence"/>
</dbReference>
<dbReference type="SUPFAM" id="SSF55347">
    <property type="entry name" value="Glyceraldehyde-3-phosphate dehydrogenase-like, C-terminal domain"/>
    <property type="match status" value="1"/>
</dbReference>
<dbReference type="SUPFAM" id="SSF51735">
    <property type="entry name" value="NAD(P)-binding Rossmann-fold domains"/>
    <property type="match status" value="1"/>
</dbReference>
<dbReference type="InterPro" id="IPR000683">
    <property type="entry name" value="Gfo/Idh/MocA-like_OxRdtase_N"/>
</dbReference>
<dbReference type="Pfam" id="PF22725">
    <property type="entry name" value="GFO_IDH_MocA_C3"/>
    <property type="match status" value="1"/>
</dbReference>
<dbReference type="Gene3D" id="3.30.360.10">
    <property type="entry name" value="Dihydrodipicolinate Reductase, domain 2"/>
    <property type="match status" value="1"/>
</dbReference>
<dbReference type="AlphaFoldDB" id="A0A1I5YAF3"/>
<dbReference type="Gene3D" id="3.40.50.720">
    <property type="entry name" value="NAD(P)-binding Rossmann-like Domain"/>
    <property type="match status" value="1"/>
</dbReference>
<protein>
    <submittedName>
        <fullName evidence="3">Predicted dehydrogenase</fullName>
    </submittedName>
</protein>
<accession>A0A1I5YAF3</accession>
<evidence type="ECO:0000259" key="1">
    <source>
        <dbReference type="Pfam" id="PF01408"/>
    </source>
</evidence>
<name>A0A1I5YAF3_9FIRM</name>
<sequence>MKRLGAAIIGCGSIHGVHADAIEASELGRLVCVVDIDKQRAQASAAKYDCRWYVDYLEAINDDEVDVVHICTPHYLHASMAIEAVRAGKHVLVEKPVAISVSQAQEMAQESKKHGRYIGVCFQNRFNPESQKAKEIIDSGKIGAVRGIKGVVTWFRTKEYYTQSGWRGRFATEGGGVLINQAIHTLDLMQWLGGGVKAVKGNVSTYLLGDVIEVEDTADAVLFFKNGARGIFYATNCYTTNSPVEIEIDCEKATLRIYDGTLVMEQGKSRELLVTGKASETAYKSYWGRSHAVLIDEFYRAVLSDDPRHIISVEEGMESLKIIDGIYKSSSTGNVININ</sequence>
<dbReference type="InterPro" id="IPR055170">
    <property type="entry name" value="GFO_IDH_MocA-like_dom"/>
</dbReference>
<dbReference type="STRING" id="937334.SAMN05444406_1405"/>
<proteinExistence type="predicted"/>
<feature type="domain" description="GFO/IDH/MocA-like oxidoreductase" evidence="2">
    <location>
        <begin position="131"/>
        <end position="256"/>
    </location>
</feature>
<keyword evidence="4" id="KW-1185">Reference proteome</keyword>
<organism evidence="3 4">
    <name type="scientific">Caldicoprobacter faecalis</name>
    <dbReference type="NCBI Taxonomy" id="937334"/>
    <lineage>
        <taxon>Bacteria</taxon>
        <taxon>Bacillati</taxon>
        <taxon>Bacillota</taxon>
        <taxon>Clostridia</taxon>
        <taxon>Caldicoprobacterales</taxon>
        <taxon>Caldicoprobacteraceae</taxon>
        <taxon>Caldicoprobacter</taxon>
    </lineage>
</organism>
<gene>
    <name evidence="3" type="ORF">SAMN05444406_1405</name>
</gene>
<dbReference type="EMBL" id="FOXR01000040">
    <property type="protein sequence ID" value="SFQ40897.1"/>
    <property type="molecule type" value="Genomic_DNA"/>
</dbReference>